<evidence type="ECO:0000259" key="3">
    <source>
        <dbReference type="Pfam" id="PF01467"/>
    </source>
</evidence>
<feature type="domain" description="Cytidyltransferase-like" evidence="3">
    <location>
        <begin position="5"/>
        <end position="81"/>
    </location>
</feature>
<dbReference type="InterPro" id="IPR004821">
    <property type="entry name" value="Cyt_trans-like"/>
</dbReference>
<dbReference type="Gene3D" id="3.40.50.620">
    <property type="entry name" value="HUPs"/>
    <property type="match status" value="1"/>
</dbReference>
<dbReference type="AlphaFoldDB" id="A0A0G1XGX6"/>
<dbReference type="EMBL" id="LCRD01000019">
    <property type="protein sequence ID" value="KKW30186.1"/>
    <property type="molecule type" value="Genomic_DNA"/>
</dbReference>
<name>A0A0G1XGX6_9BACT</name>
<comment type="caution">
    <text evidence="4">The sequence shown here is derived from an EMBL/GenBank/DDBJ whole genome shotgun (WGS) entry which is preliminary data.</text>
</comment>
<dbReference type="NCBIfam" id="TIGR00125">
    <property type="entry name" value="cyt_tran_rel"/>
    <property type="match status" value="1"/>
</dbReference>
<evidence type="ECO:0000313" key="4">
    <source>
        <dbReference type="EMBL" id="KKW30186.1"/>
    </source>
</evidence>
<dbReference type="GO" id="GO:0016779">
    <property type="term" value="F:nucleotidyltransferase activity"/>
    <property type="evidence" value="ECO:0007669"/>
    <property type="project" value="UniProtKB-KW"/>
</dbReference>
<sequence>MSTCIFPGRFEPFHEGHLMVVQGMVKTSSSVYIAICHGKSDGPFTSQQRREMISAALLAVDIMDATIVEVADKKTDAEWVDAVLDACGNPADPQVWSGNDEVRAMFEAKGVATKRIVHVPNRVTSEILALIEKRDPSWRAKIPAGAVDVIEDAIGRG</sequence>
<dbReference type="PANTHER" id="PTHR21342:SF0">
    <property type="entry name" value="BIFUNCTIONAL NMN ADENYLYLTRANSFERASE_NUDIX HYDROLASE"/>
    <property type="match status" value="1"/>
</dbReference>
<dbReference type="InterPro" id="IPR014729">
    <property type="entry name" value="Rossmann-like_a/b/a_fold"/>
</dbReference>
<dbReference type="PANTHER" id="PTHR21342">
    <property type="entry name" value="PHOSPHOPANTETHEINE ADENYLYLTRANSFERASE"/>
    <property type="match status" value="1"/>
</dbReference>
<evidence type="ECO:0000313" key="5">
    <source>
        <dbReference type="Proteomes" id="UP000034846"/>
    </source>
</evidence>
<reference evidence="4 5" key="1">
    <citation type="journal article" date="2015" name="Nature">
        <title>rRNA introns, odd ribosomes, and small enigmatic genomes across a large radiation of phyla.</title>
        <authorList>
            <person name="Brown C.T."/>
            <person name="Hug L.A."/>
            <person name="Thomas B.C."/>
            <person name="Sharon I."/>
            <person name="Castelle C.J."/>
            <person name="Singh A."/>
            <person name="Wilkins M.J."/>
            <person name="Williams K.H."/>
            <person name="Banfield J.F."/>
        </authorList>
    </citation>
    <scope>NUCLEOTIDE SEQUENCE [LARGE SCALE GENOMIC DNA]</scope>
</reference>
<keyword evidence="2" id="KW-0548">Nucleotidyltransferase</keyword>
<evidence type="ECO:0000256" key="2">
    <source>
        <dbReference type="ARBA" id="ARBA00022695"/>
    </source>
</evidence>
<gene>
    <name evidence="4" type="ORF">UY72_C0019G0003</name>
</gene>
<organism evidence="4 5">
    <name type="scientific">Candidatus Uhrbacteria bacterium GW2011_GWD2_52_7</name>
    <dbReference type="NCBI Taxonomy" id="1618989"/>
    <lineage>
        <taxon>Bacteria</taxon>
        <taxon>Candidatus Uhriibacteriota</taxon>
    </lineage>
</organism>
<proteinExistence type="predicted"/>
<dbReference type="Proteomes" id="UP000034846">
    <property type="component" value="Unassembled WGS sequence"/>
</dbReference>
<dbReference type="SUPFAM" id="SSF52374">
    <property type="entry name" value="Nucleotidylyl transferase"/>
    <property type="match status" value="1"/>
</dbReference>
<keyword evidence="1" id="KW-0808">Transferase</keyword>
<dbReference type="Pfam" id="PF01467">
    <property type="entry name" value="CTP_transf_like"/>
    <property type="match status" value="1"/>
</dbReference>
<accession>A0A0G1XGX6</accession>
<protein>
    <recommendedName>
        <fullName evidence="3">Cytidyltransferase-like domain-containing protein</fullName>
    </recommendedName>
</protein>
<evidence type="ECO:0000256" key="1">
    <source>
        <dbReference type="ARBA" id="ARBA00022679"/>
    </source>
</evidence>